<protein>
    <submittedName>
        <fullName evidence="1">Uncharacterized protein</fullName>
    </submittedName>
</protein>
<accession>A0A2P4WYB0</accession>
<gene>
    <name evidence="1" type="ORF">PHPALM_37101</name>
</gene>
<keyword evidence="2" id="KW-1185">Reference proteome</keyword>
<dbReference type="EMBL" id="NCKW01020295">
    <property type="protein sequence ID" value="POM58272.1"/>
    <property type="molecule type" value="Genomic_DNA"/>
</dbReference>
<comment type="caution">
    <text evidence="1">The sequence shown here is derived from an EMBL/GenBank/DDBJ whole genome shotgun (WGS) entry which is preliminary data.</text>
</comment>
<dbReference type="AlphaFoldDB" id="A0A2P4WYB0"/>
<name>A0A2P4WYB0_9STRA</name>
<organism evidence="1 2">
    <name type="scientific">Phytophthora palmivora</name>
    <dbReference type="NCBI Taxonomy" id="4796"/>
    <lineage>
        <taxon>Eukaryota</taxon>
        <taxon>Sar</taxon>
        <taxon>Stramenopiles</taxon>
        <taxon>Oomycota</taxon>
        <taxon>Peronosporomycetes</taxon>
        <taxon>Peronosporales</taxon>
        <taxon>Peronosporaceae</taxon>
        <taxon>Phytophthora</taxon>
    </lineage>
</organism>
<reference evidence="1 2" key="1">
    <citation type="journal article" date="2017" name="Genome Biol. Evol.">
        <title>Phytophthora megakarya and P. palmivora, closely related causal agents of cacao black pod rot, underwent increases in genome sizes and gene numbers by different mechanisms.</title>
        <authorList>
            <person name="Ali S.S."/>
            <person name="Shao J."/>
            <person name="Lary D.J."/>
            <person name="Kronmiller B."/>
            <person name="Shen D."/>
            <person name="Strem M.D."/>
            <person name="Amoako-Attah I."/>
            <person name="Akrofi A.Y."/>
            <person name="Begoude B.A."/>
            <person name="Ten Hoopen G.M."/>
            <person name="Coulibaly K."/>
            <person name="Kebe B.I."/>
            <person name="Melnick R.L."/>
            <person name="Guiltinan M.J."/>
            <person name="Tyler B.M."/>
            <person name="Meinhardt L.W."/>
            <person name="Bailey B.A."/>
        </authorList>
    </citation>
    <scope>NUCLEOTIDE SEQUENCE [LARGE SCALE GENOMIC DNA]</scope>
    <source>
        <strain evidence="2">sbr112.9</strain>
    </source>
</reference>
<proteinExistence type="predicted"/>
<sequence length="206" mass="22999">MSWHGALVRLWMFDEEVGEVVETQLYFDHICNGDNKQDKTAVVALYCSFASSRGPHITRLTFQSDNASSYQNAFVGLMLPILGSAHGFYLSRYVHSDTQDCKSMLDAYFATAARKIKPWIRQGKHCATPAVVVKALTADGGLPHCAAELVERDRMRGTLLYGQVQTLKKSLAKIIDRANDVCTTPFTADIIDKCAVRFKKYPACRI</sequence>
<evidence type="ECO:0000313" key="2">
    <source>
        <dbReference type="Proteomes" id="UP000237271"/>
    </source>
</evidence>
<evidence type="ECO:0000313" key="1">
    <source>
        <dbReference type="EMBL" id="POM58272.1"/>
    </source>
</evidence>
<dbReference type="OrthoDB" id="128462at2759"/>
<dbReference type="Proteomes" id="UP000237271">
    <property type="component" value="Unassembled WGS sequence"/>
</dbReference>